<keyword evidence="2" id="KW-1185">Reference proteome</keyword>
<dbReference type="EMBL" id="CAJRAU010000005">
    <property type="protein sequence ID" value="CAG5071881.1"/>
    <property type="molecule type" value="Genomic_DNA"/>
</dbReference>
<dbReference type="RefSeq" id="WP_215235145.1">
    <property type="nucleotide sequence ID" value="NZ_CAJRAU010000005.1"/>
</dbReference>
<dbReference type="Proteomes" id="UP000679725">
    <property type="component" value="Unassembled WGS sequence"/>
</dbReference>
<evidence type="ECO:0000313" key="1">
    <source>
        <dbReference type="EMBL" id="CAG5071881.1"/>
    </source>
</evidence>
<sequence length="103" mass="11636">MKNQRILIIASILLILCVFEKQARYKAVRGVTVEKMYSIPERSELDVPVYTQNEPNVSGENKSLYDPAQLLELVSSDTTYNNGFKLTDERSLDISSANTLSSY</sequence>
<name>A0ABN7REB2_9BACT</name>
<gene>
    <name evidence="1" type="ORF">DYBT9623_03860</name>
</gene>
<evidence type="ECO:0000313" key="2">
    <source>
        <dbReference type="Proteomes" id="UP000679725"/>
    </source>
</evidence>
<protein>
    <submittedName>
        <fullName evidence="1">Uncharacterized protein</fullName>
    </submittedName>
</protein>
<reference evidence="1 2" key="1">
    <citation type="submission" date="2021-04" db="EMBL/GenBank/DDBJ databases">
        <authorList>
            <person name="Rodrigo-Torres L."/>
            <person name="Arahal R. D."/>
            <person name="Lucena T."/>
        </authorList>
    </citation>
    <scope>NUCLEOTIDE SEQUENCE [LARGE SCALE GENOMIC DNA]</scope>
    <source>
        <strain evidence="1 2">CECT 9623</strain>
    </source>
</reference>
<organism evidence="1 2">
    <name type="scientific">Dyadobacter linearis</name>
    <dbReference type="NCBI Taxonomy" id="2823330"/>
    <lineage>
        <taxon>Bacteria</taxon>
        <taxon>Pseudomonadati</taxon>
        <taxon>Bacteroidota</taxon>
        <taxon>Cytophagia</taxon>
        <taxon>Cytophagales</taxon>
        <taxon>Spirosomataceae</taxon>
        <taxon>Dyadobacter</taxon>
    </lineage>
</organism>
<proteinExistence type="predicted"/>
<comment type="caution">
    <text evidence="1">The sequence shown here is derived from an EMBL/GenBank/DDBJ whole genome shotgun (WGS) entry which is preliminary data.</text>
</comment>
<accession>A0ABN7REB2</accession>